<proteinExistence type="evidence at transcript level"/>
<keyword evidence="1" id="KW-0732">Signal</keyword>
<name>A0A131XJC1_9ACAR</name>
<reference evidence="2" key="1">
    <citation type="journal article" date="2017" name="Ticks Tick Borne Dis.">
        <title>An insight into the sialome of Hyalomma excavatum.</title>
        <authorList>
            <person name="Ribeiro J.M."/>
            <person name="Slovak M."/>
            <person name="Francischetti I.M."/>
        </authorList>
    </citation>
    <scope>NUCLEOTIDE SEQUENCE</scope>
    <source>
        <strain evidence="2">Samish</strain>
        <tissue evidence="2">Salivary glands</tissue>
    </source>
</reference>
<evidence type="ECO:0000256" key="1">
    <source>
        <dbReference type="SAM" id="SignalP"/>
    </source>
</evidence>
<dbReference type="EMBL" id="GEFH01000917">
    <property type="protein sequence ID" value="JAP67664.1"/>
    <property type="molecule type" value="mRNA"/>
</dbReference>
<sequence>MKTAAALILFAVCIATTGNPAAGAVLAPVYNTMCPVRLPFGVGNCTAFGETIPPGASVALGSPCVLIECSSSGHRVTIEGCPSGKPKCVASPPEPAPGDGPWPLCCQDCGLYKPKLTKPQPS</sequence>
<feature type="signal peptide" evidence="1">
    <location>
        <begin position="1"/>
        <end position="23"/>
    </location>
</feature>
<accession>A0A131XJC1</accession>
<organism evidence="2">
    <name type="scientific">Hyalomma excavatum</name>
    <dbReference type="NCBI Taxonomy" id="257692"/>
    <lineage>
        <taxon>Eukaryota</taxon>
        <taxon>Metazoa</taxon>
        <taxon>Ecdysozoa</taxon>
        <taxon>Arthropoda</taxon>
        <taxon>Chelicerata</taxon>
        <taxon>Arachnida</taxon>
        <taxon>Acari</taxon>
        <taxon>Parasitiformes</taxon>
        <taxon>Ixodida</taxon>
        <taxon>Ixodoidea</taxon>
        <taxon>Ixodidae</taxon>
        <taxon>Hyalomminae</taxon>
        <taxon>Hyalomma</taxon>
    </lineage>
</organism>
<feature type="chain" id="PRO_5007283840" evidence="1">
    <location>
        <begin position="24"/>
        <end position="122"/>
    </location>
</feature>
<evidence type="ECO:0000313" key="2">
    <source>
        <dbReference type="EMBL" id="JAP67664.1"/>
    </source>
</evidence>
<protein>
    <submittedName>
        <fullName evidence="2">Putative secreted peptide</fullName>
    </submittedName>
</protein>
<dbReference type="AlphaFoldDB" id="A0A131XJC1"/>